<organism evidence="4 5">
    <name type="scientific">Triplophysa rosa</name>
    <name type="common">Cave loach</name>
    <dbReference type="NCBI Taxonomy" id="992332"/>
    <lineage>
        <taxon>Eukaryota</taxon>
        <taxon>Metazoa</taxon>
        <taxon>Chordata</taxon>
        <taxon>Craniata</taxon>
        <taxon>Vertebrata</taxon>
        <taxon>Euteleostomi</taxon>
        <taxon>Actinopterygii</taxon>
        <taxon>Neopterygii</taxon>
        <taxon>Teleostei</taxon>
        <taxon>Ostariophysi</taxon>
        <taxon>Cypriniformes</taxon>
        <taxon>Nemacheilidae</taxon>
        <taxon>Triplophysa</taxon>
    </lineage>
</organism>
<feature type="region of interest" description="Disordered" evidence="1">
    <location>
        <begin position="722"/>
        <end position="767"/>
    </location>
</feature>
<protein>
    <submittedName>
        <fullName evidence="4">Pleckstrin homology domain-containing family G member 6</fullName>
    </submittedName>
</protein>
<evidence type="ECO:0000313" key="5">
    <source>
        <dbReference type="Proteomes" id="UP001059041"/>
    </source>
</evidence>
<dbReference type="PROSITE" id="PS50003">
    <property type="entry name" value="PH_DOMAIN"/>
    <property type="match status" value="1"/>
</dbReference>
<evidence type="ECO:0000256" key="1">
    <source>
        <dbReference type="SAM" id="MobiDB-lite"/>
    </source>
</evidence>
<feature type="region of interest" description="Disordered" evidence="1">
    <location>
        <begin position="515"/>
        <end position="567"/>
    </location>
</feature>
<accession>A0A9W7WRJ3</accession>
<proteinExistence type="predicted"/>
<dbReference type="InterPro" id="IPR001849">
    <property type="entry name" value="PH_domain"/>
</dbReference>
<dbReference type="GO" id="GO:0005886">
    <property type="term" value="C:plasma membrane"/>
    <property type="evidence" value="ECO:0007669"/>
    <property type="project" value="TreeGrafter"/>
</dbReference>
<dbReference type="GO" id="GO:0030424">
    <property type="term" value="C:axon"/>
    <property type="evidence" value="ECO:0007669"/>
    <property type="project" value="TreeGrafter"/>
</dbReference>
<feature type="domain" description="PH" evidence="2">
    <location>
        <begin position="407"/>
        <end position="510"/>
    </location>
</feature>
<dbReference type="GO" id="GO:0043542">
    <property type="term" value="P:endothelial cell migration"/>
    <property type="evidence" value="ECO:0007669"/>
    <property type="project" value="TreeGrafter"/>
</dbReference>
<dbReference type="PROSITE" id="PS50010">
    <property type="entry name" value="DH_2"/>
    <property type="match status" value="1"/>
</dbReference>
<dbReference type="CDD" id="cd00160">
    <property type="entry name" value="RhoGEF"/>
    <property type="match status" value="1"/>
</dbReference>
<evidence type="ECO:0000259" key="2">
    <source>
        <dbReference type="PROSITE" id="PS50003"/>
    </source>
</evidence>
<feature type="compositionally biased region" description="Polar residues" evidence="1">
    <location>
        <begin position="582"/>
        <end position="607"/>
    </location>
</feature>
<dbReference type="Gene3D" id="1.20.900.10">
    <property type="entry name" value="Dbl homology (DH) domain"/>
    <property type="match status" value="1"/>
</dbReference>
<feature type="compositionally biased region" description="Basic and acidic residues" evidence="1">
    <location>
        <begin position="804"/>
        <end position="816"/>
    </location>
</feature>
<feature type="compositionally biased region" description="Polar residues" evidence="1">
    <location>
        <begin position="904"/>
        <end position="913"/>
    </location>
</feature>
<dbReference type="EMBL" id="JAFHDT010000008">
    <property type="protein sequence ID" value="KAI7807037.1"/>
    <property type="molecule type" value="Genomic_DNA"/>
</dbReference>
<feature type="region of interest" description="Disordered" evidence="1">
    <location>
        <begin position="859"/>
        <end position="924"/>
    </location>
</feature>
<dbReference type="InterPro" id="IPR000219">
    <property type="entry name" value="DH_dom"/>
</dbReference>
<gene>
    <name evidence="4" type="ORF">IRJ41_018195</name>
</gene>
<feature type="region of interest" description="Disordered" evidence="1">
    <location>
        <begin position="1"/>
        <end position="40"/>
    </location>
</feature>
<dbReference type="InterPro" id="IPR040181">
    <property type="entry name" value="PKHG5/7"/>
</dbReference>
<feature type="compositionally biased region" description="Basic and acidic residues" evidence="1">
    <location>
        <begin position="515"/>
        <end position="528"/>
    </location>
</feature>
<dbReference type="GO" id="GO:0005085">
    <property type="term" value="F:guanyl-nucleotide exchange factor activity"/>
    <property type="evidence" value="ECO:0007669"/>
    <property type="project" value="InterPro"/>
</dbReference>
<evidence type="ECO:0000313" key="4">
    <source>
        <dbReference type="EMBL" id="KAI7807037.1"/>
    </source>
</evidence>
<dbReference type="AlphaFoldDB" id="A0A9W7WRJ3"/>
<keyword evidence="5" id="KW-1185">Reference proteome</keyword>
<feature type="region of interest" description="Disordered" evidence="1">
    <location>
        <begin position="643"/>
        <end position="669"/>
    </location>
</feature>
<evidence type="ECO:0000259" key="3">
    <source>
        <dbReference type="PROSITE" id="PS50010"/>
    </source>
</evidence>
<dbReference type="SUPFAM" id="SSF48065">
    <property type="entry name" value="DBL homology domain (DH-domain)"/>
    <property type="match status" value="1"/>
</dbReference>
<dbReference type="SUPFAM" id="SSF50729">
    <property type="entry name" value="PH domain-like"/>
    <property type="match status" value="1"/>
</dbReference>
<dbReference type="PANTHER" id="PTHR13217">
    <property type="entry name" value="PLECKSTRIN HOMOLOGY DOMAIN-CONTAINING FAMILY G MEMBER 7"/>
    <property type="match status" value="1"/>
</dbReference>
<feature type="compositionally biased region" description="Polar residues" evidence="1">
    <location>
        <begin position="532"/>
        <end position="541"/>
    </location>
</feature>
<dbReference type="Proteomes" id="UP001059041">
    <property type="component" value="Linkage Group LG8"/>
</dbReference>
<dbReference type="Pfam" id="PF00621">
    <property type="entry name" value="RhoGEF"/>
    <property type="match status" value="1"/>
</dbReference>
<dbReference type="PANTHER" id="PTHR13217:SF10">
    <property type="entry name" value="PLECKSTRIN HOMOLOGY DOMAIN-CONTAINING FAMILY G MEMBER 6 ISOFORM X1"/>
    <property type="match status" value="1"/>
</dbReference>
<feature type="region of interest" description="Disordered" evidence="1">
    <location>
        <begin position="797"/>
        <end position="825"/>
    </location>
</feature>
<feature type="compositionally biased region" description="Basic and acidic residues" evidence="1">
    <location>
        <begin position="611"/>
        <end position="627"/>
    </location>
</feature>
<dbReference type="Gene3D" id="2.30.29.30">
    <property type="entry name" value="Pleckstrin-homology domain (PH domain)/Phosphotyrosine-binding domain (PTB)"/>
    <property type="match status" value="1"/>
</dbReference>
<feature type="domain" description="DH" evidence="3">
    <location>
        <begin position="164"/>
        <end position="356"/>
    </location>
</feature>
<dbReference type="SMART" id="SM00325">
    <property type="entry name" value="RhoGEF"/>
    <property type="match status" value="1"/>
</dbReference>
<dbReference type="SMART" id="SM00233">
    <property type="entry name" value="PH"/>
    <property type="match status" value="1"/>
</dbReference>
<feature type="compositionally biased region" description="Basic and acidic residues" evidence="1">
    <location>
        <begin position="861"/>
        <end position="876"/>
    </location>
</feature>
<dbReference type="InterPro" id="IPR035899">
    <property type="entry name" value="DBL_dom_sf"/>
</dbReference>
<dbReference type="OrthoDB" id="660555at2759"/>
<dbReference type="GO" id="GO:0030139">
    <property type="term" value="C:endocytic vesicle"/>
    <property type="evidence" value="ECO:0007669"/>
    <property type="project" value="TreeGrafter"/>
</dbReference>
<name>A0A9W7WRJ3_TRIRA</name>
<dbReference type="GO" id="GO:0007266">
    <property type="term" value="P:Rho protein signal transduction"/>
    <property type="evidence" value="ECO:0007669"/>
    <property type="project" value="TreeGrafter"/>
</dbReference>
<comment type="caution">
    <text evidence="4">The sequence shown here is derived from an EMBL/GenBank/DDBJ whole genome shotgun (WGS) entry which is preliminary data.</text>
</comment>
<dbReference type="InterPro" id="IPR011993">
    <property type="entry name" value="PH-like_dom_sf"/>
</dbReference>
<feature type="compositionally biased region" description="Polar residues" evidence="1">
    <location>
        <begin position="749"/>
        <end position="767"/>
    </location>
</feature>
<reference evidence="4" key="1">
    <citation type="submission" date="2021-02" db="EMBL/GenBank/DDBJ databases">
        <title>Comparative genomics reveals that relaxation of natural selection precedes convergent phenotypic evolution of cavefish.</title>
        <authorList>
            <person name="Peng Z."/>
        </authorList>
    </citation>
    <scope>NUCLEOTIDE SEQUENCE</scope>
    <source>
        <tissue evidence="4">Muscle</tissue>
    </source>
</reference>
<feature type="region of interest" description="Disordered" evidence="1">
    <location>
        <begin position="962"/>
        <end position="982"/>
    </location>
</feature>
<feature type="region of interest" description="Disordered" evidence="1">
    <location>
        <begin position="582"/>
        <end position="627"/>
    </location>
</feature>
<sequence>MDTVKSSHPSKGPELGDAMAPEETAPVRAERQREEDTPDGIVAVTSASQRMAQDRHRYHTIGHQQLGNPKKSRGIDFSTVRGTSSSGKPRGAIMQVFFSQNVTQEDRTVGGQGQVDTLKLLLDYFTLPSDLTWTWGAGGTERKLNQSWTDIVKSHESMLKTQRHQQEAMWELISTELTYINKLTIAKELVLGALSHCHKYGFLQEVTSTMTFYNLPSILDAHRLFWQEVMYPMLQEVRLTGQPFDPLKLEAGCSQFPERFPAYFEYCWEKDRNVEFTRRLLDTSPQFHTYISWVENHPHCGRMRLGDMQAKPLQRITKYPLLLKAILKNTDDLPTRNALQRMLNSVEHFLTSINDHLQLKEDELGLSAVAQKIEGYKIEGLSEEIDKHIQEFCCFDLTSPIRGVGPNIIRKQILDETLKVGGRKDSKELVVLLFTDVLLMTKTQKKSDKLKVVRPPLALERIHCIELKDGYSFVLVEVGDLCCAVSVYCLSTHSPDSCSTWVSALREAQTTLDTLRKNEANKTQKNTDDTDLSGSLNQNKLINKVKEEDSNSQSESESDSPPLKRIDSISINGTQTISNVEQSNAQQVMENKSSTPIGQQNGQSQSAHEGWFTEKKESGLIKSDESEPLLRKFSERRVTWNRGPQASLYPKDNTNQDLLPGKHTEKNGQSIPITYFLNELPNKTVEPDPDDGSQDQLIRNVTLSSNSGEDFLSESGNFIRKLGSPRLRRQRPNNPQPSVPLDSGKEPESNTTPDTSQKTAATASIKPQETHRVLKLGSLKNNNGIFWCDTEKISSPDPQTIWEPVKKPDVDLETKPKLKTQRSVSVTEISFSHASSLSTHKKAPGYQVSSSPLQDLLQRAKQREKEHRLGKEEKAKARNFSLPSIPPSSPSPSASEGDREAEGTITTSAQRWTQNEKKGSNSILEGTGVDWPGWCFDDEEVFEFQDFDDDDDFLERTLTAHELQRAGHKPSDRHGEGECSEV</sequence>